<dbReference type="PRINTS" id="PR00153">
    <property type="entry name" value="CSAPPISMRASE"/>
</dbReference>
<evidence type="ECO:0000256" key="1">
    <source>
        <dbReference type="ARBA" id="ARBA00000971"/>
    </source>
</evidence>
<dbReference type="InterPro" id="IPR044666">
    <property type="entry name" value="Cyclophilin_A-like"/>
</dbReference>
<organism evidence="9 10">
    <name type="scientific">Treponema porcinum</name>
    <dbReference type="NCBI Taxonomy" id="261392"/>
    <lineage>
        <taxon>Bacteria</taxon>
        <taxon>Pseudomonadati</taxon>
        <taxon>Spirochaetota</taxon>
        <taxon>Spirochaetia</taxon>
        <taxon>Spirochaetales</taxon>
        <taxon>Treponemataceae</taxon>
        <taxon>Treponema</taxon>
    </lineage>
</organism>
<dbReference type="PROSITE" id="PS00170">
    <property type="entry name" value="CSA_PPIASE_1"/>
    <property type="match status" value="1"/>
</dbReference>
<dbReference type="Gene3D" id="3.10.50.40">
    <property type="match status" value="1"/>
</dbReference>
<evidence type="ECO:0000256" key="3">
    <source>
        <dbReference type="ARBA" id="ARBA00013194"/>
    </source>
</evidence>
<dbReference type="Pfam" id="PF00254">
    <property type="entry name" value="FKBP_C"/>
    <property type="match status" value="1"/>
</dbReference>
<dbReference type="Gene3D" id="2.40.100.10">
    <property type="entry name" value="Cyclophilin-like"/>
    <property type="match status" value="1"/>
</dbReference>
<dbReference type="OrthoDB" id="9807797at2"/>
<evidence type="ECO:0000256" key="6">
    <source>
        <dbReference type="PROSITE-ProRule" id="PRU00277"/>
    </source>
</evidence>
<keyword evidence="5 6" id="KW-0413">Isomerase</keyword>
<dbReference type="PANTHER" id="PTHR45625">
    <property type="entry name" value="PEPTIDYL-PROLYL CIS-TRANS ISOMERASE-RELATED"/>
    <property type="match status" value="1"/>
</dbReference>
<dbReference type="InterPro" id="IPR020892">
    <property type="entry name" value="Cyclophilin-type_PPIase_CS"/>
</dbReference>
<dbReference type="Pfam" id="PF00160">
    <property type="entry name" value="Pro_isomerase"/>
    <property type="match status" value="1"/>
</dbReference>
<dbReference type="InterPro" id="IPR002130">
    <property type="entry name" value="Cyclophilin-type_PPIase_dom"/>
</dbReference>
<accession>A0A1T4JHR1</accession>
<dbReference type="GO" id="GO:0006457">
    <property type="term" value="P:protein folding"/>
    <property type="evidence" value="ECO:0007669"/>
    <property type="project" value="InterPro"/>
</dbReference>
<gene>
    <name evidence="9" type="ORF">SAMN02745149_00208</name>
</gene>
<dbReference type="PROSITE" id="PS50072">
    <property type="entry name" value="CSA_PPIASE_2"/>
    <property type="match status" value="1"/>
</dbReference>
<feature type="domain" description="PPIase cyclophilin-type" evidence="8">
    <location>
        <begin position="45"/>
        <end position="173"/>
    </location>
</feature>
<evidence type="ECO:0000259" key="7">
    <source>
        <dbReference type="PROSITE" id="PS50059"/>
    </source>
</evidence>
<comment type="catalytic activity">
    <reaction evidence="1 6">
        <text>[protein]-peptidylproline (omega=180) = [protein]-peptidylproline (omega=0)</text>
        <dbReference type="Rhea" id="RHEA:16237"/>
        <dbReference type="Rhea" id="RHEA-COMP:10747"/>
        <dbReference type="Rhea" id="RHEA-COMP:10748"/>
        <dbReference type="ChEBI" id="CHEBI:83833"/>
        <dbReference type="ChEBI" id="CHEBI:83834"/>
        <dbReference type="EC" id="5.2.1.8"/>
    </reaction>
</comment>
<dbReference type="PROSITE" id="PS50059">
    <property type="entry name" value="FKBP_PPIASE"/>
    <property type="match status" value="1"/>
</dbReference>
<dbReference type="STRING" id="261392.SAMN02745149_00208"/>
<evidence type="ECO:0000313" key="10">
    <source>
        <dbReference type="Proteomes" id="UP000190423"/>
    </source>
</evidence>
<dbReference type="InterPro" id="IPR001179">
    <property type="entry name" value="PPIase_FKBP_dom"/>
</dbReference>
<keyword evidence="4 6" id="KW-0697">Rotamase</keyword>
<reference evidence="9 10" key="1">
    <citation type="submission" date="2017-02" db="EMBL/GenBank/DDBJ databases">
        <authorList>
            <person name="Peterson S.W."/>
        </authorList>
    </citation>
    <scope>NUCLEOTIDE SEQUENCE [LARGE SCALE GENOMIC DNA]</scope>
    <source>
        <strain evidence="9 10">ATCC BAA-908</strain>
    </source>
</reference>
<dbReference type="PANTHER" id="PTHR45625:SF4">
    <property type="entry name" value="PEPTIDYLPROLYL ISOMERASE DOMAIN AND WD REPEAT-CONTAINING PROTEIN 1"/>
    <property type="match status" value="1"/>
</dbReference>
<sequence>MKKVLLSILFGFTILMNGACSSKGKGMDAIKGKDGLFAVMSTSKGDIILELYFKDTPLTVANFVGLAEGTLDAAKGKKFYDGLKFHRVIKDFMIQGGDPRGNGTGGPGYKFADEIVDKYTFTGPGILAMANSGANTNGSQFFITHVETPWLNGKHTIFGSVVTGQDVVDAIAQGDEIKSVTIIRNGAEAKAFKTEQSDWNAYAEEATKKVLAAKEAKLAAKIAEVEKAFPGFTKTVDGIYYKITKEGSGEKTGKGKNVSVDYKGYFVSGEVFDQSAGRSPLDFKTAAGMMIPGFDIMVQDMKKGETRTMVLPPDMAYGERGIPGAIPENSYLAFDVTLLKN</sequence>
<proteinExistence type="inferred from homology"/>
<dbReference type="EC" id="5.2.1.8" evidence="3 6"/>
<dbReference type="AlphaFoldDB" id="A0A1T4JHR1"/>
<dbReference type="InterPro" id="IPR029000">
    <property type="entry name" value="Cyclophilin-like_dom_sf"/>
</dbReference>
<dbReference type="RefSeq" id="WP_078932263.1">
    <property type="nucleotide sequence ID" value="NZ_FUWG01000002.1"/>
</dbReference>
<dbReference type="SUPFAM" id="SSF50891">
    <property type="entry name" value="Cyclophilin-like"/>
    <property type="match status" value="1"/>
</dbReference>
<evidence type="ECO:0000256" key="2">
    <source>
        <dbReference type="ARBA" id="ARBA00007365"/>
    </source>
</evidence>
<protein>
    <recommendedName>
        <fullName evidence="3 6">peptidylprolyl isomerase</fullName>
        <ecNumber evidence="3 6">5.2.1.8</ecNumber>
    </recommendedName>
</protein>
<evidence type="ECO:0000256" key="5">
    <source>
        <dbReference type="ARBA" id="ARBA00023235"/>
    </source>
</evidence>
<dbReference type="Proteomes" id="UP000190423">
    <property type="component" value="Unassembled WGS sequence"/>
</dbReference>
<dbReference type="InterPro" id="IPR046357">
    <property type="entry name" value="PPIase_dom_sf"/>
</dbReference>
<keyword evidence="10" id="KW-1185">Reference proteome</keyword>
<dbReference type="SUPFAM" id="SSF54534">
    <property type="entry name" value="FKBP-like"/>
    <property type="match status" value="1"/>
</dbReference>
<dbReference type="EMBL" id="FUWG01000002">
    <property type="protein sequence ID" value="SJZ29704.1"/>
    <property type="molecule type" value="Genomic_DNA"/>
</dbReference>
<evidence type="ECO:0000256" key="4">
    <source>
        <dbReference type="ARBA" id="ARBA00023110"/>
    </source>
</evidence>
<dbReference type="GO" id="GO:0003755">
    <property type="term" value="F:peptidyl-prolyl cis-trans isomerase activity"/>
    <property type="evidence" value="ECO:0007669"/>
    <property type="project" value="UniProtKB-KW"/>
</dbReference>
<feature type="domain" description="PPIase FKBP-type" evidence="7">
    <location>
        <begin position="255"/>
        <end position="341"/>
    </location>
</feature>
<name>A0A1T4JHR1_TREPO</name>
<evidence type="ECO:0000313" key="9">
    <source>
        <dbReference type="EMBL" id="SJZ29704.1"/>
    </source>
</evidence>
<dbReference type="GeneID" id="78315531"/>
<dbReference type="CDD" id="cd00317">
    <property type="entry name" value="cyclophilin"/>
    <property type="match status" value="1"/>
</dbReference>
<comment type="similarity">
    <text evidence="2">Belongs to the cyclophilin-type PPIase family.</text>
</comment>
<evidence type="ECO:0000259" key="8">
    <source>
        <dbReference type="PROSITE" id="PS50072"/>
    </source>
</evidence>